<sequence>MNWRIALTALFFVLVFYAPAYAGKDTACHPPYQPTNIIKLVLNYSATLDYIADAPEQCQKPFQRDVTKLVQSTWLFSQGCKDVTFEDFDKAEQKRNEKSASKQGS</sequence>
<protein>
    <submittedName>
        <fullName evidence="1">Uncharacterized protein</fullName>
    </submittedName>
</protein>
<organism evidence="1">
    <name type="scientific">hydrothermal vent metagenome</name>
    <dbReference type="NCBI Taxonomy" id="652676"/>
    <lineage>
        <taxon>unclassified sequences</taxon>
        <taxon>metagenomes</taxon>
        <taxon>ecological metagenomes</taxon>
    </lineage>
</organism>
<name>A0A3B1D130_9ZZZZ</name>
<proteinExistence type="predicted"/>
<reference evidence="1" key="1">
    <citation type="submission" date="2018-06" db="EMBL/GenBank/DDBJ databases">
        <authorList>
            <person name="Zhirakovskaya E."/>
        </authorList>
    </citation>
    <scope>NUCLEOTIDE SEQUENCE</scope>
</reference>
<accession>A0A3B1D130</accession>
<dbReference type="EMBL" id="UOGG01000089">
    <property type="protein sequence ID" value="VAX29698.1"/>
    <property type="molecule type" value="Genomic_DNA"/>
</dbReference>
<gene>
    <name evidence="1" type="ORF">MNBD_NITROSPINAE05-568</name>
</gene>
<dbReference type="AlphaFoldDB" id="A0A3B1D130"/>
<evidence type="ECO:0000313" key="1">
    <source>
        <dbReference type="EMBL" id="VAX29698.1"/>
    </source>
</evidence>